<protein>
    <submittedName>
        <fullName evidence="1">Uncharacterized protein</fullName>
    </submittedName>
</protein>
<sequence length="213" mass="24758">MILSVNKIIGSAVYRTKETLNKNKSFIDGLSKYAYVDDCLFDDEFHLWYYPGTPDEISTILNQLNNIPEGQKLKFPAIINYNTFKQVKTDTGTSVYLSIAIVARTFSEWTTGGRDNKVFDPVLRPVYEAFIKSLKRRYVSWGDGFIKPSHDYFEVFTTGQNKEVVENRYTDHLDVIELHNLKLIINESDCESYKEEIELENKLVLENFKNLIQ</sequence>
<proteinExistence type="predicted"/>
<accession>A0A1M5C543</accession>
<name>A0A1M5C543_9BACT</name>
<dbReference type="Proteomes" id="UP000184480">
    <property type="component" value="Unassembled WGS sequence"/>
</dbReference>
<organism evidence="1 2">
    <name type="scientific">Dysgonomonas macrotermitis</name>
    <dbReference type="NCBI Taxonomy" id="1346286"/>
    <lineage>
        <taxon>Bacteria</taxon>
        <taxon>Pseudomonadati</taxon>
        <taxon>Bacteroidota</taxon>
        <taxon>Bacteroidia</taxon>
        <taxon>Bacteroidales</taxon>
        <taxon>Dysgonomonadaceae</taxon>
        <taxon>Dysgonomonas</taxon>
    </lineage>
</organism>
<evidence type="ECO:0000313" key="1">
    <source>
        <dbReference type="EMBL" id="SHF49893.1"/>
    </source>
</evidence>
<dbReference type="OrthoDB" id="1100691at2"/>
<dbReference type="STRING" id="1346286.SAMN05444362_10735"/>
<dbReference type="EMBL" id="FQUC01000007">
    <property type="protein sequence ID" value="SHF49893.1"/>
    <property type="molecule type" value="Genomic_DNA"/>
</dbReference>
<dbReference type="RefSeq" id="WP_062179301.1">
    <property type="nucleotide sequence ID" value="NZ_BBXL01000007.1"/>
</dbReference>
<reference evidence="2" key="1">
    <citation type="submission" date="2016-11" db="EMBL/GenBank/DDBJ databases">
        <authorList>
            <person name="Varghese N."/>
            <person name="Submissions S."/>
        </authorList>
    </citation>
    <scope>NUCLEOTIDE SEQUENCE [LARGE SCALE GENOMIC DNA]</scope>
    <source>
        <strain evidence="2">DSM 27370</strain>
    </source>
</reference>
<evidence type="ECO:0000313" key="2">
    <source>
        <dbReference type="Proteomes" id="UP000184480"/>
    </source>
</evidence>
<gene>
    <name evidence="1" type="ORF">SAMN05444362_10735</name>
</gene>
<dbReference type="AlphaFoldDB" id="A0A1M5C543"/>
<keyword evidence="2" id="KW-1185">Reference proteome</keyword>